<reference evidence="2" key="1">
    <citation type="submission" date="2020-09" db="EMBL/GenBank/DDBJ databases">
        <title>A novel bacterium of genus Hazenella, isolated from South China Sea.</title>
        <authorList>
            <person name="Huang H."/>
            <person name="Mo K."/>
            <person name="Hu Y."/>
        </authorList>
    </citation>
    <scope>NUCLEOTIDE SEQUENCE</scope>
    <source>
        <strain evidence="2">IB182357</strain>
    </source>
</reference>
<organism evidence="2 3">
    <name type="scientific">Polycladospora coralii</name>
    <dbReference type="NCBI Taxonomy" id="2771432"/>
    <lineage>
        <taxon>Bacteria</taxon>
        <taxon>Bacillati</taxon>
        <taxon>Bacillota</taxon>
        <taxon>Bacilli</taxon>
        <taxon>Bacillales</taxon>
        <taxon>Thermoactinomycetaceae</taxon>
        <taxon>Polycladospora</taxon>
    </lineage>
</organism>
<evidence type="ECO:0000313" key="3">
    <source>
        <dbReference type="Proteomes" id="UP000661691"/>
    </source>
</evidence>
<feature type="transmembrane region" description="Helical" evidence="1">
    <location>
        <begin position="79"/>
        <end position="97"/>
    </location>
</feature>
<comment type="caution">
    <text evidence="2">The sequence shown here is derived from an EMBL/GenBank/DDBJ whole genome shotgun (WGS) entry which is preliminary data.</text>
</comment>
<protein>
    <submittedName>
        <fullName evidence="2">Uncharacterized protein</fullName>
    </submittedName>
</protein>
<keyword evidence="1" id="KW-0812">Transmembrane</keyword>
<keyword evidence="1" id="KW-0472">Membrane</keyword>
<name>A0A926ND27_9BACL</name>
<feature type="transmembrane region" description="Helical" evidence="1">
    <location>
        <begin position="7"/>
        <end position="27"/>
    </location>
</feature>
<evidence type="ECO:0000313" key="2">
    <source>
        <dbReference type="EMBL" id="MBD1373160.1"/>
    </source>
</evidence>
<proteinExistence type="predicted"/>
<keyword evidence="3" id="KW-1185">Reference proteome</keyword>
<keyword evidence="1" id="KW-1133">Transmembrane helix</keyword>
<accession>A0A926ND27</accession>
<feature type="transmembrane region" description="Helical" evidence="1">
    <location>
        <begin position="39"/>
        <end position="67"/>
    </location>
</feature>
<dbReference type="Proteomes" id="UP000661691">
    <property type="component" value="Unassembled WGS sequence"/>
</dbReference>
<gene>
    <name evidence="2" type="ORF">IC620_12420</name>
</gene>
<dbReference type="EMBL" id="JACXAH010000018">
    <property type="protein sequence ID" value="MBD1373160.1"/>
    <property type="molecule type" value="Genomic_DNA"/>
</dbReference>
<evidence type="ECO:0000256" key="1">
    <source>
        <dbReference type="SAM" id="Phobius"/>
    </source>
</evidence>
<sequence>MRKFVLYTLKFFGISLVSFLFWILFVVLQQYNHRIDGQIYLMGTLIGYALVFIFLFVVIYFLFAFYNLRSNPDRLKQRFFIFAGFYIISSPLVVLSFDNYLSVTPHGMVYNTFFSLGDEEIRTWQDIGHVELDYTTTALPLQRQTKPRLVYRVVYKNGSSVNLNHYNSPLYAATQFKAIHKVMIKQDIPIQKKRAIPPDYKEKYPFIYDMYMLSEM</sequence>
<dbReference type="RefSeq" id="WP_191140850.1">
    <property type="nucleotide sequence ID" value="NZ_JACXAG020000009.1"/>
</dbReference>
<dbReference type="AlphaFoldDB" id="A0A926ND27"/>